<protein>
    <recommendedName>
        <fullName evidence="3">C-type lectin domain-containing protein</fullName>
    </recommendedName>
</protein>
<dbReference type="PANTHER" id="PTHR45710:SF26">
    <property type="entry name" value="RH26557P"/>
    <property type="match status" value="1"/>
</dbReference>
<keyword evidence="5" id="KW-1185">Reference proteome</keyword>
<dbReference type="Proteomes" id="UP001460270">
    <property type="component" value="Unassembled WGS sequence"/>
</dbReference>
<dbReference type="InterPro" id="IPR016187">
    <property type="entry name" value="CTDL_fold"/>
</dbReference>
<dbReference type="Pfam" id="PF00059">
    <property type="entry name" value="Lectin_C"/>
    <property type="match status" value="1"/>
</dbReference>
<dbReference type="InterPro" id="IPR016186">
    <property type="entry name" value="C-type_lectin-like/link_sf"/>
</dbReference>
<reference evidence="5" key="1">
    <citation type="submission" date="2024-04" db="EMBL/GenBank/DDBJ databases">
        <title>Salinicola lusitanus LLJ914,a marine bacterium isolated from the Okinawa Trough.</title>
        <authorList>
            <person name="Li J."/>
        </authorList>
    </citation>
    <scope>NUCLEOTIDE SEQUENCE [LARGE SCALE GENOMIC DNA]</scope>
</reference>
<dbReference type="SUPFAM" id="SSF56436">
    <property type="entry name" value="C-type lectin-like"/>
    <property type="match status" value="1"/>
</dbReference>
<accession>A0AAW0PI52</accession>
<evidence type="ECO:0000259" key="3">
    <source>
        <dbReference type="PROSITE" id="PS50041"/>
    </source>
</evidence>
<dbReference type="PANTHER" id="PTHR45710">
    <property type="entry name" value="C-TYPE LECTIN DOMAIN-CONTAINING PROTEIN 180"/>
    <property type="match status" value="1"/>
</dbReference>
<dbReference type="InterPro" id="IPR001304">
    <property type="entry name" value="C-type_lectin-like"/>
</dbReference>
<dbReference type="GO" id="GO:0005886">
    <property type="term" value="C:plasma membrane"/>
    <property type="evidence" value="ECO:0007669"/>
    <property type="project" value="UniProtKB-SubCell"/>
</dbReference>
<feature type="transmembrane region" description="Helical" evidence="2">
    <location>
        <begin position="24"/>
        <end position="46"/>
    </location>
</feature>
<dbReference type="InterPro" id="IPR050828">
    <property type="entry name" value="C-type_lectin/matrix_domain"/>
</dbReference>
<proteinExistence type="predicted"/>
<evidence type="ECO:0000256" key="2">
    <source>
        <dbReference type="SAM" id="Phobius"/>
    </source>
</evidence>
<evidence type="ECO:0000256" key="1">
    <source>
        <dbReference type="ARBA" id="ARBA00004401"/>
    </source>
</evidence>
<keyword evidence="2" id="KW-0812">Transmembrane</keyword>
<evidence type="ECO:0000313" key="5">
    <source>
        <dbReference type="Proteomes" id="UP001460270"/>
    </source>
</evidence>
<sequence length="232" mass="26838">MDDFKSRNTRYTKNSGRVTEPGKWFLLVGISFGLLCMVQASLNIYLRLFVLHPHTDLFSCNDRKSTDLCKRKDTFLDKVVKISVSSPRNLLLLTETITVMLLLKNTVSFAVLETRARETTQERDRLRLKLIERHTSEVWVYFQGSLYLGSSTEQSWNESRQYCQQRGADLSIITSVQEQNFARATFNDSRWIGLSDLEQEGVWKWSLISGSSVCPEFPSRCSELLKRSEINF</sequence>
<name>A0AAW0PI52_9GOBI</name>
<gene>
    <name evidence="4" type="ORF">WMY93_008142</name>
</gene>
<dbReference type="AlphaFoldDB" id="A0AAW0PI52"/>
<keyword evidence="2" id="KW-0472">Membrane</keyword>
<dbReference type="PROSITE" id="PS50041">
    <property type="entry name" value="C_TYPE_LECTIN_2"/>
    <property type="match status" value="1"/>
</dbReference>
<organism evidence="4 5">
    <name type="scientific">Mugilogobius chulae</name>
    <name type="common">yellowstripe goby</name>
    <dbReference type="NCBI Taxonomy" id="88201"/>
    <lineage>
        <taxon>Eukaryota</taxon>
        <taxon>Metazoa</taxon>
        <taxon>Chordata</taxon>
        <taxon>Craniata</taxon>
        <taxon>Vertebrata</taxon>
        <taxon>Euteleostomi</taxon>
        <taxon>Actinopterygii</taxon>
        <taxon>Neopterygii</taxon>
        <taxon>Teleostei</taxon>
        <taxon>Neoteleostei</taxon>
        <taxon>Acanthomorphata</taxon>
        <taxon>Gobiaria</taxon>
        <taxon>Gobiiformes</taxon>
        <taxon>Gobioidei</taxon>
        <taxon>Gobiidae</taxon>
        <taxon>Gobionellinae</taxon>
        <taxon>Mugilogobius</taxon>
    </lineage>
</organism>
<dbReference type="EMBL" id="JBBPFD010000005">
    <property type="protein sequence ID" value="KAK7925832.1"/>
    <property type="molecule type" value="Genomic_DNA"/>
</dbReference>
<feature type="domain" description="C-type lectin" evidence="3">
    <location>
        <begin position="142"/>
        <end position="206"/>
    </location>
</feature>
<keyword evidence="2" id="KW-1133">Transmembrane helix</keyword>
<evidence type="ECO:0000313" key="4">
    <source>
        <dbReference type="EMBL" id="KAK7925832.1"/>
    </source>
</evidence>
<comment type="caution">
    <text evidence="4">The sequence shown here is derived from an EMBL/GenBank/DDBJ whole genome shotgun (WGS) entry which is preliminary data.</text>
</comment>
<dbReference type="Gene3D" id="3.10.100.10">
    <property type="entry name" value="Mannose-Binding Protein A, subunit A"/>
    <property type="match status" value="1"/>
</dbReference>
<comment type="subcellular location">
    <subcellularLocation>
        <location evidence="1">Cell membrane</location>
        <topology evidence="1">Single-pass type II membrane protein</topology>
    </subcellularLocation>
</comment>